<keyword evidence="3" id="KW-1185">Reference proteome</keyword>
<dbReference type="Proteomes" id="UP000054481">
    <property type="component" value="Unassembled WGS sequence"/>
</dbReference>
<feature type="region of interest" description="Disordered" evidence="1">
    <location>
        <begin position="69"/>
        <end position="89"/>
    </location>
</feature>
<sequence>MESTLAMSKPDVSISASVAIMQEDMMDLSSQVQEGTTSWPGDVRSESCPAVSLTSHFLALACHTGSRDDCNSPMSRSSEPQNTYHQLQNTQQGPFGTFEASFDGSAGRFCHDGDELIDEESKGVIFEGLDFAVYDDEYSPANDQGSPTASQCSDQDTCMDCIREKLNMTLEEFPLSMSELSAEEFVDLCNESYPDVFKLQNDESFVIDMVDGIDDEPMVIDLTEDSWSEISANDGAQGEDLFQGISDYVVVGERRCPVYNYHGVDFIDLASL</sequence>
<reference evidence="2 3" key="1">
    <citation type="journal article" date="2014" name="Genome Biol. Evol.">
        <title>Comparative genomics and transcriptomics analyses reveal divergent lifestyle features of nematode endoparasitic fungus Hirsutella minnesotensis.</title>
        <authorList>
            <person name="Lai Y."/>
            <person name="Liu K."/>
            <person name="Zhang X."/>
            <person name="Zhang X."/>
            <person name="Li K."/>
            <person name="Wang N."/>
            <person name="Shu C."/>
            <person name="Wu Y."/>
            <person name="Wang C."/>
            <person name="Bushley K.E."/>
            <person name="Xiang M."/>
            <person name="Liu X."/>
        </authorList>
    </citation>
    <scope>NUCLEOTIDE SEQUENCE [LARGE SCALE GENOMIC DNA]</scope>
    <source>
        <strain evidence="2 3">3608</strain>
    </source>
</reference>
<organism evidence="2 3">
    <name type="scientific">Hirsutella minnesotensis 3608</name>
    <dbReference type="NCBI Taxonomy" id="1043627"/>
    <lineage>
        <taxon>Eukaryota</taxon>
        <taxon>Fungi</taxon>
        <taxon>Dikarya</taxon>
        <taxon>Ascomycota</taxon>
        <taxon>Pezizomycotina</taxon>
        <taxon>Sordariomycetes</taxon>
        <taxon>Hypocreomycetidae</taxon>
        <taxon>Hypocreales</taxon>
        <taxon>Ophiocordycipitaceae</taxon>
        <taxon>Hirsutella</taxon>
    </lineage>
</organism>
<protein>
    <submittedName>
        <fullName evidence="2">Uncharacterized protein</fullName>
    </submittedName>
</protein>
<name>A0A0F7ZJ45_9HYPO</name>
<accession>A0A0F7ZJ45</accession>
<dbReference type="AlphaFoldDB" id="A0A0F7ZJ45"/>
<evidence type="ECO:0000256" key="1">
    <source>
        <dbReference type="SAM" id="MobiDB-lite"/>
    </source>
</evidence>
<evidence type="ECO:0000313" key="2">
    <source>
        <dbReference type="EMBL" id="KJZ69270.1"/>
    </source>
</evidence>
<feature type="compositionally biased region" description="Polar residues" evidence="1">
    <location>
        <begin position="72"/>
        <end position="89"/>
    </location>
</feature>
<proteinExistence type="predicted"/>
<dbReference type="EMBL" id="KQ030735">
    <property type="protein sequence ID" value="KJZ69270.1"/>
    <property type="molecule type" value="Genomic_DNA"/>
</dbReference>
<evidence type="ECO:0000313" key="3">
    <source>
        <dbReference type="Proteomes" id="UP000054481"/>
    </source>
</evidence>
<gene>
    <name evidence="2" type="ORF">HIM_11329</name>
</gene>